<proteinExistence type="predicted"/>
<evidence type="ECO:0000259" key="2">
    <source>
        <dbReference type="Pfam" id="PF19200"/>
    </source>
</evidence>
<accession>A0ABW5S5H0</accession>
<dbReference type="Pfam" id="PF19200">
    <property type="entry name" value="MupG_N"/>
    <property type="match status" value="1"/>
</dbReference>
<evidence type="ECO:0000259" key="1">
    <source>
        <dbReference type="Pfam" id="PF05913"/>
    </source>
</evidence>
<dbReference type="InterPro" id="IPR017853">
    <property type="entry name" value="GH"/>
</dbReference>
<comment type="caution">
    <text evidence="3">The sequence shown here is derived from an EMBL/GenBank/DDBJ whole genome shotgun (WGS) entry which is preliminary data.</text>
</comment>
<evidence type="ECO:0000313" key="4">
    <source>
        <dbReference type="Proteomes" id="UP001597399"/>
    </source>
</evidence>
<dbReference type="PANTHER" id="PTHR38435">
    <property type="match status" value="1"/>
</dbReference>
<protein>
    <submittedName>
        <fullName evidence="3">DUF871 domain-containing protein</fullName>
    </submittedName>
</protein>
<dbReference type="SUPFAM" id="SSF50891">
    <property type="entry name" value="Cyclophilin-like"/>
    <property type="match status" value="1"/>
</dbReference>
<dbReference type="InterPro" id="IPR043894">
    <property type="entry name" value="MupG_C"/>
</dbReference>
<dbReference type="InterPro" id="IPR013785">
    <property type="entry name" value="Aldolase_TIM"/>
</dbReference>
<dbReference type="InterPro" id="IPR043797">
    <property type="entry name" value="MupG_N"/>
</dbReference>
<dbReference type="Gene3D" id="2.40.100.10">
    <property type="entry name" value="Cyclophilin-like"/>
    <property type="match status" value="1"/>
</dbReference>
<organism evidence="3 4">
    <name type="scientific">Sporolactobacillus shoreicorticis</name>
    <dbReference type="NCBI Taxonomy" id="1923877"/>
    <lineage>
        <taxon>Bacteria</taxon>
        <taxon>Bacillati</taxon>
        <taxon>Bacillota</taxon>
        <taxon>Bacilli</taxon>
        <taxon>Bacillales</taxon>
        <taxon>Sporolactobacillaceae</taxon>
        <taxon>Sporolactobacillus</taxon>
    </lineage>
</organism>
<feature type="domain" description="6-phospho-N-acetylmuramidase N-terminal" evidence="2">
    <location>
        <begin position="2"/>
        <end position="230"/>
    </location>
</feature>
<dbReference type="Pfam" id="PF05913">
    <property type="entry name" value="MupG_C"/>
    <property type="match status" value="1"/>
</dbReference>
<dbReference type="Gene3D" id="3.20.20.70">
    <property type="entry name" value="Aldolase class I"/>
    <property type="match status" value="1"/>
</dbReference>
<gene>
    <name evidence="3" type="ORF">ACFSUE_15650</name>
</gene>
<reference evidence="4" key="1">
    <citation type="journal article" date="2019" name="Int. J. Syst. Evol. Microbiol.">
        <title>The Global Catalogue of Microorganisms (GCM) 10K type strain sequencing project: providing services to taxonomists for standard genome sequencing and annotation.</title>
        <authorList>
            <consortium name="The Broad Institute Genomics Platform"/>
            <consortium name="The Broad Institute Genome Sequencing Center for Infectious Disease"/>
            <person name="Wu L."/>
            <person name="Ma J."/>
        </authorList>
    </citation>
    <scope>NUCLEOTIDE SEQUENCE [LARGE SCALE GENOMIC DNA]</scope>
    <source>
        <strain evidence="4">TISTR 2466</strain>
    </source>
</reference>
<evidence type="ECO:0000313" key="3">
    <source>
        <dbReference type="EMBL" id="MFD2695051.1"/>
    </source>
</evidence>
<dbReference type="SUPFAM" id="SSF51445">
    <property type="entry name" value="(Trans)glycosidases"/>
    <property type="match status" value="1"/>
</dbReference>
<feature type="domain" description="6-phospho-N-acetylmuramidase C-terminal" evidence="1">
    <location>
        <begin position="256"/>
        <end position="350"/>
    </location>
</feature>
<dbReference type="Proteomes" id="UP001597399">
    <property type="component" value="Unassembled WGS sequence"/>
</dbReference>
<sequence>MLGFSVYLNKSIKEQEEKIRNYNAHGFEMIFSSLHIPEENSDVYRERLYELGALAKTLTMSLTIDIAADSLKVLQLNFRNAYRLKELGISALRLDEGFNEQIVAQLSKQIPIVLNASTLTSSSLQVMKDKGMNVDQVTACHNFYPRPETGLSRRAFRECNHLLRSVGLSIAAFFPGDKEKRGPIYQGLPTLEDHRALTPFASLLDLDHESVDDLILGDPELSAYSLKQITAWKNGIFLLHAHPQVSNLPLLQSIAAPQSNRPDEARDCIRSQESRTMHLVETPILPNHHSKPRPLGSITIDNNLYGRYQGEIQITKGNLPADPKVNIVGNIIHEDLSILPFIRGCAKFQIEWLS</sequence>
<keyword evidence="4" id="KW-1185">Reference proteome</keyword>
<dbReference type="PANTHER" id="PTHR38435:SF2">
    <property type="entry name" value="DUF871 DOMAIN-CONTAINING PROTEIN"/>
    <property type="match status" value="1"/>
</dbReference>
<name>A0ABW5S5H0_9BACL</name>
<dbReference type="InterPro" id="IPR029000">
    <property type="entry name" value="Cyclophilin-like_dom_sf"/>
</dbReference>
<dbReference type="RefSeq" id="WP_253065148.1">
    <property type="nucleotide sequence ID" value="NZ_JAMXWM010000037.1"/>
</dbReference>
<dbReference type="EMBL" id="JBHUMQ010000035">
    <property type="protein sequence ID" value="MFD2695051.1"/>
    <property type="molecule type" value="Genomic_DNA"/>
</dbReference>
<dbReference type="InterPro" id="IPR008589">
    <property type="entry name" value="MupG"/>
</dbReference>